<reference evidence="1" key="1">
    <citation type="submission" date="2020-01" db="EMBL/GenBank/DDBJ databases">
        <title>Patterns of diversity and host range of bacteriophage communities associated with bean-nodulatin bacteria.</title>
        <authorList>
            <person name="Vann Cauwenberghe J."/>
            <person name="Santamaria R.I."/>
            <person name="Bustos P."/>
            <person name="Juarez S."/>
            <person name="Gonzalez V."/>
        </authorList>
    </citation>
    <scope>NUCLEOTIDE SEQUENCE</scope>
</reference>
<dbReference type="EMBL" id="MN988497">
    <property type="protein sequence ID" value="QIG68752.1"/>
    <property type="molecule type" value="Genomic_DNA"/>
</dbReference>
<evidence type="ECO:0000313" key="2">
    <source>
        <dbReference type="Proteomes" id="UP000656384"/>
    </source>
</evidence>
<accession>A0A7S5QZE4</accession>
<evidence type="ECO:0000313" key="1">
    <source>
        <dbReference type="EMBL" id="QIG68752.1"/>
    </source>
</evidence>
<dbReference type="Proteomes" id="UP000656384">
    <property type="component" value="Segment"/>
</dbReference>
<gene>
    <name evidence="1" type="ORF">EVB68_015</name>
</gene>
<proteinExistence type="predicted"/>
<name>A0A7S5QZE4_9CAUD</name>
<keyword evidence="2" id="KW-1185">Reference proteome</keyword>
<organism evidence="1 2">
    <name type="scientific">Rhizobium phage RHph_Y2_6</name>
    <dbReference type="NCBI Taxonomy" id="2509576"/>
    <lineage>
        <taxon>Viruses</taxon>
        <taxon>Duplodnaviria</taxon>
        <taxon>Heunggongvirae</taxon>
        <taxon>Uroviricota</taxon>
        <taxon>Caudoviricetes</taxon>
        <taxon>Schitoviridae</taxon>
        <taxon>Demetervirinae</taxon>
        <taxon>Acanvirus</taxon>
        <taxon>Acanvirus Y26</taxon>
    </lineage>
</organism>
<sequence>MALNFNAPATRPAAAQAQERPQTQYWLNIGIVAQDGTFVALPNGLPLDTMEKRTIRGSNQEWNALQSASNSLLDMLLEQIKELTPGQEEVINGLSIQIKRVKNDAGVIAADSNPFLAGFAGITAVRKPEEQEPEQTGSKRKAG</sequence>
<protein>
    <submittedName>
        <fullName evidence="1">RNA polymerase RNAP1 subunit A protein</fullName>
    </submittedName>
</protein>